<feature type="compositionally biased region" description="Polar residues" evidence="2">
    <location>
        <begin position="209"/>
        <end position="220"/>
    </location>
</feature>
<feature type="region of interest" description="Disordered" evidence="2">
    <location>
        <begin position="201"/>
        <end position="220"/>
    </location>
</feature>
<dbReference type="Pfam" id="PF14223">
    <property type="entry name" value="Retrotran_gag_2"/>
    <property type="match status" value="1"/>
</dbReference>
<feature type="domain" description="CCHC-type" evidence="3">
    <location>
        <begin position="230"/>
        <end position="244"/>
    </location>
</feature>
<evidence type="ECO:0000256" key="1">
    <source>
        <dbReference type="PROSITE-ProRule" id="PRU00047"/>
    </source>
</evidence>
<dbReference type="SUPFAM" id="SSF57756">
    <property type="entry name" value="Retrovirus zinc finger-like domains"/>
    <property type="match status" value="1"/>
</dbReference>
<evidence type="ECO:0000313" key="4">
    <source>
        <dbReference type="EMBL" id="PNX59811.1"/>
    </source>
</evidence>
<evidence type="ECO:0000256" key="2">
    <source>
        <dbReference type="SAM" id="MobiDB-lite"/>
    </source>
</evidence>
<reference evidence="4 5" key="1">
    <citation type="journal article" date="2014" name="Am. J. Bot.">
        <title>Genome assembly and annotation for red clover (Trifolium pratense; Fabaceae).</title>
        <authorList>
            <person name="Istvanek J."/>
            <person name="Jaros M."/>
            <person name="Krenek A."/>
            <person name="Repkova J."/>
        </authorList>
    </citation>
    <scope>NUCLEOTIDE SEQUENCE [LARGE SCALE GENOMIC DNA]</scope>
    <source>
        <strain evidence="5">cv. Tatra</strain>
        <tissue evidence="4">Young leaves</tissue>
    </source>
</reference>
<dbReference type="GO" id="GO:0003676">
    <property type="term" value="F:nucleic acid binding"/>
    <property type="evidence" value="ECO:0007669"/>
    <property type="project" value="InterPro"/>
</dbReference>
<dbReference type="Gene3D" id="4.10.60.10">
    <property type="entry name" value="Zinc finger, CCHC-type"/>
    <property type="match status" value="1"/>
</dbReference>
<dbReference type="InterPro" id="IPR054722">
    <property type="entry name" value="PolX-like_BBD"/>
</dbReference>
<protein>
    <recommendedName>
        <fullName evidence="3">CCHC-type domain-containing protein</fullName>
    </recommendedName>
</protein>
<organism evidence="4 5">
    <name type="scientific">Trifolium pratense</name>
    <name type="common">Red clover</name>
    <dbReference type="NCBI Taxonomy" id="57577"/>
    <lineage>
        <taxon>Eukaryota</taxon>
        <taxon>Viridiplantae</taxon>
        <taxon>Streptophyta</taxon>
        <taxon>Embryophyta</taxon>
        <taxon>Tracheophyta</taxon>
        <taxon>Spermatophyta</taxon>
        <taxon>Magnoliopsida</taxon>
        <taxon>eudicotyledons</taxon>
        <taxon>Gunneridae</taxon>
        <taxon>Pentapetalae</taxon>
        <taxon>rosids</taxon>
        <taxon>fabids</taxon>
        <taxon>Fabales</taxon>
        <taxon>Fabaceae</taxon>
        <taxon>Papilionoideae</taxon>
        <taxon>50 kb inversion clade</taxon>
        <taxon>NPAAA clade</taxon>
        <taxon>Hologalegina</taxon>
        <taxon>IRL clade</taxon>
        <taxon>Trifolieae</taxon>
        <taxon>Trifolium</taxon>
    </lineage>
</organism>
<dbReference type="InterPro" id="IPR036875">
    <property type="entry name" value="Znf_CCHC_sf"/>
</dbReference>
<dbReference type="PROSITE" id="PS50158">
    <property type="entry name" value="ZF_CCHC"/>
    <property type="match status" value="1"/>
</dbReference>
<feature type="non-terminal residue" evidence="4">
    <location>
        <position position="323"/>
    </location>
</feature>
<accession>A0A2K3K0I7</accession>
<name>A0A2K3K0I7_TRIPR</name>
<comment type="caution">
    <text evidence="4">The sequence shown here is derived from an EMBL/GenBank/DDBJ whole genome shotgun (WGS) entry which is preliminary data.</text>
</comment>
<proteinExistence type="predicted"/>
<dbReference type="SMART" id="SM00343">
    <property type="entry name" value="ZnF_C2HC"/>
    <property type="match status" value="1"/>
</dbReference>
<reference evidence="4 5" key="2">
    <citation type="journal article" date="2017" name="Front. Plant Sci.">
        <title>Gene Classification and Mining of Molecular Markers Useful in Red Clover (Trifolium pratense) Breeding.</title>
        <authorList>
            <person name="Istvanek J."/>
            <person name="Dluhosova J."/>
            <person name="Dluhos P."/>
            <person name="Patkova L."/>
            <person name="Nedelnik J."/>
            <person name="Repkova J."/>
        </authorList>
    </citation>
    <scope>NUCLEOTIDE SEQUENCE [LARGE SCALE GENOMIC DNA]</scope>
    <source>
        <strain evidence="5">cv. Tatra</strain>
        <tissue evidence="4">Young leaves</tissue>
    </source>
</reference>
<dbReference type="AlphaFoldDB" id="A0A2K3K0I7"/>
<evidence type="ECO:0000313" key="5">
    <source>
        <dbReference type="Proteomes" id="UP000236291"/>
    </source>
</evidence>
<dbReference type="Pfam" id="PF00098">
    <property type="entry name" value="zf-CCHC"/>
    <property type="match status" value="1"/>
</dbReference>
<dbReference type="ExpressionAtlas" id="A0A2K3K0I7">
    <property type="expression patterns" value="baseline"/>
</dbReference>
<keyword evidence="1" id="KW-0863">Zinc-finger</keyword>
<evidence type="ECO:0000259" key="3">
    <source>
        <dbReference type="PROSITE" id="PS50158"/>
    </source>
</evidence>
<dbReference type="Pfam" id="PF22936">
    <property type="entry name" value="Pol_BBD"/>
    <property type="match status" value="1"/>
</dbReference>
<sequence length="323" mass="36948">MEVNTTRMVTLNESNYALWKSKMEDLLYVKNFHEPVFATEKPTGKTDDEWTLLHRQVCGYIRQWVDDNVLNHISGEKHAKSLWDKLEQLYAKKTGNNKMYLIKKMLSLRIQEGTSCADHLNTFQGIMNQLSAMGIKFDDEIQGLFLLGSLPDSWETFRMSLSNSAADGVLSMDLVKSSVLNEEMRRMSQDSSTQSEVLVYQSRGRNKNRYSNNKGQGRSYSKNRYTNVECYNCGRKGHIQKDCRLLKKDDKDKDKEDSSDEESTHLLLDDLLRIEDHGIGNIVDNASDWVIDSGTSVHVTSRRDIFSSYTSGEFGDVKLAHDG</sequence>
<dbReference type="PANTHER" id="PTHR47592">
    <property type="entry name" value="PBF68 PROTEIN"/>
    <property type="match status" value="1"/>
</dbReference>
<gene>
    <name evidence="4" type="ORF">L195_g051607</name>
</gene>
<dbReference type="GO" id="GO:0008270">
    <property type="term" value="F:zinc ion binding"/>
    <property type="evidence" value="ECO:0007669"/>
    <property type="project" value="UniProtKB-KW"/>
</dbReference>
<dbReference type="Proteomes" id="UP000236291">
    <property type="component" value="Unassembled WGS sequence"/>
</dbReference>
<dbReference type="EMBL" id="ASHM01081455">
    <property type="protein sequence ID" value="PNX59811.1"/>
    <property type="molecule type" value="Genomic_DNA"/>
</dbReference>
<dbReference type="InterPro" id="IPR001878">
    <property type="entry name" value="Znf_CCHC"/>
</dbReference>
<keyword evidence="1" id="KW-0479">Metal-binding</keyword>
<dbReference type="PANTHER" id="PTHR47592:SF27">
    <property type="entry name" value="OS08G0421700 PROTEIN"/>
    <property type="match status" value="1"/>
</dbReference>
<keyword evidence="1" id="KW-0862">Zinc</keyword>